<accession>A0ACA9MNB8</accession>
<feature type="non-terminal residue" evidence="1">
    <location>
        <position position="1"/>
    </location>
</feature>
<name>A0ACA9MNB8_9GLOM</name>
<keyword evidence="2" id="KW-1185">Reference proteome</keyword>
<comment type="caution">
    <text evidence="1">The sequence shown here is derived from an EMBL/GenBank/DDBJ whole genome shotgun (WGS) entry which is preliminary data.</text>
</comment>
<proteinExistence type="predicted"/>
<evidence type="ECO:0000313" key="1">
    <source>
        <dbReference type="EMBL" id="CAG8603575.1"/>
    </source>
</evidence>
<protein>
    <submittedName>
        <fullName evidence="1">23841_t:CDS:1</fullName>
    </submittedName>
</protein>
<reference evidence="1" key="1">
    <citation type="submission" date="2021-06" db="EMBL/GenBank/DDBJ databases">
        <authorList>
            <person name="Kallberg Y."/>
            <person name="Tangrot J."/>
            <person name="Rosling A."/>
        </authorList>
    </citation>
    <scope>NUCLEOTIDE SEQUENCE</scope>
    <source>
        <strain evidence="1">MA461A</strain>
    </source>
</reference>
<dbReference type="EMBL" id="CAJVQC010009342">
    <property type="protein sequence ID" value="CAG8603575.1"/>
    <property type="molecule type" value="Genomic_DNA"/>
</dbReference>
<dbReference type="Proteomes" id="UP000789920">
    <property type="component" value="Unassembled WGS sequence"/>
</dbReference>
<gene>
    <name evidence="1" type="ORF">RPERSI_LOCUS6016</name>
</gene>
<organism evidence="1 2">
    <name type="scientific">Racocetra persica</name>
    <dbReference type="NCBI Taxonomy" id="160502"/>
    <lineage>
        <taxon>Eukaryota</taxon>
        <taxon>Fungi</taxon>
        <taxon>Fungi incertae sedis</taxon>
        <taxon>Mucoromycota</taxon>
        <taxon>Glomeromycotina</taxon>
        <taxon>Glomeromycetes</taxon>
        <taxon>Diversisporales</taxon>
        <taxon>Gigasporaceae</taxon>
        <taxon>Racocetra</taxon>
    </lineage>
</organism>
<evidence type="ECO:0000313" key="2">
    <source>
        <dbReference type="Proteomes" id="UP000789920"/>
    </source>
</evidence>
<sequence length="52" mass="6059">AEDGINPIQTLRKQALRTRIRELSECNQDTNEQILIQETSIPTDPPTRRRNK</sequence>